<keyword evidence="3" id="KW-1185">Reference proteome</keyword>
<dbReference type="OrthoDB" id="1931521at2759"/>
<protein>
    <submittedName>
        <fullName evidence="2">Uncharacterized protein</fullName>
    </submittedName>
</protein>
<gene>
    <name evidence="2" type="ORF">KP509_09G076300</name>
</gene>
<evidence type="ECO:0000313" key="2">
    <source>
        <dbReference type="EMBL" id="KAH7429973.1"/>
    </source>
</evidence>
<proteinExistence type="predicted"/>
<keyword evidence="1" id="KW-0472">Membrane</keyword>
<evidence type="ECO:0000313" key="3">
    <source>
        <dbReference type="Proteomes" id="UP000825935"/>
    </source>
</evidence>
<organism evidence="2 3">
    <name type="scientific">Ceratopteris richardii</name>
    <name type="common">Triangle waterfern</name>
    <dbReference type="NCBI Taxonomy" id="49495"/>
    <lineage>
        <taxon>Eukaryota</taxon>
        <taxon>Viridiplantae</taxon>
        <taxon>Streptophyta</taxon>
        <taxon>Embryophyta</taxon>
        <taxon>Tracheophyta</taxon>
        <taxon>Polypodiopsida</taxon>
        <taxon>Polypodiidae</taxon>
        <taxon>Polypodiales</taxon>
        <taxon>Pteridineae</taxon>
        <taxon>Pteridaceae</taxon>
        <taxon>Parkerioideae</taxon>
        <taxon>Ceratopteris</taxon>
    </lineage>
</organism>
<comment type="caution">
    <text evidence="2">The sequence shown here is derived from an EMBL/GenBank/DDBJ whole genome shotgun (WGS) entry which is preliminary data.</text>
</comment>
<name>A0A8T2U889_CERRI</name>
<evidence type="ECO:0000256" key="1">
    <source>
        <dbReference type="SAM" id="Phobius"/>
    </source>
</evidence>
<keyword evidence="1" id="KW-1133">Transmembrane helix</keyword>
<dbReference type="EMBL" id="CM035414">
    <property type="protein sequence ID" value="KAH7429973.1"/>
    <property type="molecule type" value="Genomic_DNA"/>
</dbReference>
<reference evidence="2" key="1">
    <citation type="submission" date="2021-08" db="EMBL/GenBank/DDBJ databases">
        <title>WGS assembly of Ceratopteris richardii.</title>
        <authorList>
            <person name="Marchant D.B."/>
            <person name="Chen G."/>
            <person name="Jenkins J."/>
            <person name="Shu S."/>
            <person name="Leebens-Mack J."/>
            <person name="Grimwood J."/>
            <person name="Schmutz J."/>
            <person name="Soltis P."/>
            <person name="Soltis D."/>
            <person name="Chen Z.-H."/>
        </authorList>
    </citation>
    <scope>NUCLEOTIDE SEQUENCE</scope>
    <source>
        <strain evidence="2">Whitten #5841</strain>
        <tissue evidence="2">Leaf</tissue>
    </source>
</reference>
<dbReference type="Proteomes" id="UP000825935">
    <property type="component" value="Chromosome 9"/>
</dbReference>
<sequence>MHEVAYTAITDDAQNTGVTCYVGKYDGTLHAENSDDYENVDESMHCLNSSIEARSYFPTETTTYVWRNNGELRSPSSISAESVENMCDQQISLVRPKETGSISSSAGTDTIKILEGEHSDEASGDVSSHPVREDESLLNAGRYVLNSLSNSYYTVLLRSSWLWSRLSVRQEQFGRANTIWSLALTSLTMGIVFLGRSWKHLQLQNRSFRAELLAKEKVFIYRFPLYFFHASASIAPFPGFAGDSLEGL</sequence>
<accession>A0A8T2U889</accession>
<keyword evidence="1" id="KW-0812">Transmembrane</keyword>
<feature type="transmembrane region" description="Helical" evidence="1">
    <location>
        <begin position="219"/>
        <end position="241"/>
    </location>
</feature>
<feature type="transmembrane region" description="Helical" evidence="1">
    <location>
        <begin position="179"/>
        <end position="198"/>
    </location>
</feature>
<dbReference type="AlphaFoldDB" id="A0A8T2U889"/>